<dbReference type="SUPFAM" id="SSF56801">
    <property type="entry name" value="Acetyl-CoA synthetase-like"/>
    <property type="match status" value="1"/>
</dbReference>
<dbReference type="Proteomes" id="UP001165041">
    <property type="component" value="Unassembled WGS sequence"/>
</dbReference>
<comment type="caution">
    <text evidence="2">The sequence shown here is derived from an EMBL/GenBank/DDBJ whole genome shotgun (WGS) entry which is preliminary data.</text>
</comment>
<dbReference type="AlphaFoldDB" id="A0A9W6V410"/>
<dbReference type="InterPro" id="IPR050237">
    <property type="entry name" value="ATP-dep_AMP-bd_enzyme"/>
</dbReference>
<dbReference type="PANTHER" id="PTHR43767:SF12">
    <property type="entry name" value="AMP-DEPENDENT SYNTHETASE AND LIGASE"/>
    <property type="match status" value="1"/>
</dbReference>
<accession>A0A9W6V410</accession>
<protein>
    <recommendedName>
        <fullName evidence="1">AMP-dependent synthetase/ligase domain-containing protein</fullName>
    </recommendedName>
</protein>
<sequence>MSNLATNLKDAVGQHPNRPALRLGSTTWTYAQLDELSACVAGGLLAHGLRPGDRVEIELPDVPAFPVLYYGVLRVGAIAVTKDPQRPVRELWHRPGDTRRARLGFTWARGATEGVARDATVRVPVGADFFDQLAFWPRHWAVASRSDREVAIVTETPASAGAGTVQEVAVTHGTLRADAFTAAVSMDLHAHDTIPCDQPLFHAVGQAHGLNAVVLAGACLSFPASTNARPGRHGSAPAAPAARGAFSRPVQYACSYSSGGR</sequence>
<name>A0A9W6V410_9ACTN</name>
<reference evidence="2" key="1">
    <citation type="submission" date="2023-02" db="EMBL/GenBank/DDBJ databases">
        <title>Kitasatospora phosalacinea NBRC 14627.</title>
        <authorList>
            <person name="Ichikawa N."/>
            <person name="Sato H."/>
            <person name="Tonouchi N."/>
        </authorList>
    </citation>
    <scope>NUCLEOTIDE SEQUENCE</scope>
    <source>
        <strain evidence="2">NBRC 14627</strain>
    </source>
</reference>
<gene>
    <name evidence="2" type="ORF">Kpho02_50670</name>
</gene>
<proteinExistence type="predicted"/>
<dbReference type="RefSeq" id="WP_285738452.1">
    <property type="nucleotide sequence ID" value="NZ_BSSA01000020.1"/>
</dbReference>
<feature type="domain" description="AMP-dependent synthetase/ligase" evidence="1">
    <location>
        <begin position="9"/>
        <end position="229"/>
    </location>
</feature>
<evidence type="ECO:0000259" key="1">
    <source>
        <dbReference type="Pfam" id="PF00501"/>
    </source>
</evidence>
<dbReference type="InterPro" id="IPR000873">
    <property type="entry name" value="AMP-dep_synth/lig_dom"/>
</dbReference>
<dbReference type="Gene3D" id="3.40.50.12780">
    <property type="entry name" value="N-terminal domain of ligase-like"/>
    <property type="match status" value="1"/>
</dbReference>
<dbReference type="EMBL" id="BSSA01000020">
    <property type="protein sequence ID" value="GLW72768.1"/>
    <property type="molecule type" value="Genomic_DNA"/>
</dbReference>
<organism evidence="2 3">
    <name type="scientific">Kitasatospora phosalacinea</name>
    <dbReference type="NCBI Taxonomy" id="2065"/>
    <lineage>
        <taxon>Bacteria</taxon>
        <taxon>Bacillati</taxon>
        <taxon>Actinomycetota</taxon>
        <taxon>Actinomycetes</taxon>
        <taxon>Kitasatosporales</taxon>
        <taxon>Streptomycetaceae</taxon>
        <taxon>Kitasatospora</taxon>
    </lineage>
</organism>
<evidence type="ECO:0000313" key="3">
    <source>
        <dbReference type="Proteomes" id="UP001165041"/>
    </source>
</evidence>
<dbReference type="PANTHER" id="PTHR43767">
    <property type="entry name" value="LONG-CHAIN-FATTY-ACID--COA LIGASE"/>
    <property type="match status" value="1"/>
</dbReference>
<dbReference type="InterPro" id="IPR042099">
    <property type="entry name" value="ANL_N_sf"/>
</dbReference>
<evidence type="ECO:0000313" key="2">
    <source>
        <dbReference type="EMBL" id="GLW72768.1"/>
    </source>
</evidence>
<dbReference type="Pfam" id="PF00501">
    <property type="entry name" value="AMP-binding"/>
    <property type="match status" value="1"/>
</dbReference>